<keyword evidence="9" id="KW-1185">Reference proteome</keyword>
<dbReference type="InterPro" id="IPR007248">
    <property type="entry name" value="Mpv17_PMP22"/>
</dbReference>
<dbReference type="PANTHER" id="PTHR11266">
    <property type="entry name" value="PEROXISOMAL MEMBRANE PROTEIN 2, PXMP2 MPV17"/>
    <property type="match status" value="1"/>
</dbReference>
<sequence length="296" mass="31453">MFRAYMSALEARPLLVKTLTGAGTAMVGDVMAQKVKSGGEEPLDLQRLAAFTAFGAMWTGPVNHKWLAFLESKYPKTGGTLNLAKKVFVQQGLWSPIVYLPAFFVVNNALRGRGVDGIVEDMQERFWPTYISCLAFWIPTNTLVFARVPEPLQSVTMAGINCVWNTLLSFVANAKGGLFSLFFGPSTATEAEVAQDEQTGAFQPRRALLARANSSVCSSNIGGPRRSRASSTTSASSESSSASNASEVPVESAGPRGTGDAFVPAAEISAPAVITSPEPLLEMAAAPRRGALEELA</sequence>
<keyword evidence="5" id="KW-0472">Membrane</keyword>
<evidence type="ECO:0000313" key="8">
    <source>
        <dbReference type="EMBL" id="GBG30206.1"/>
    </source>
</evidence>
<dbReference type="EMBL" id="BEYU01000073">
    <property type="protein sequence ID" value="GBG30206.1"/>
    <property type="molecule type" value="Genomic_DNA"/>
</dbReference>
<keyword evidence="3" id="KW-0812">Transmembrane</keyword>
<accession>A0A2R5GH25</accession>
<feature type="region of interest" description="Disordered" evidence="7">
    <location>
        <begin position="216"/>
        <end position="262"/>
    </location>
</feature>
<organism evidence="8 9">
    <name type="scientific">Hondaea fermentalgiana</name>
    <dbReference type="NCBI Taxonomy" id="2315210"/>
    <lineage>
        <taxon>Eukaryota</taxon>
        <taxon>Sar</taxon>
        <taxon>Stramenopiles</taxon>
        <taxon>Bigyra</taxon>
        <taxon>Labyrinthulomycetes</taxon>
        <taxon>Thraustochytrida</taxon>
        <taxon>Thraustochytriidae</taxon>
        <taxon>Hondaea</taxon>
    </lineage>
</organism>
<dbReference type="Proteomes" id="UP000241890">
    <property type="component" value="Unassembled WGS sequence"/>
</dbReference>
<evidence type="ECO:0000256" key="3">
    <source>
        <dbReference type="ARBA" id="ARBA00022692"/>
    </source>
</evidence>
<comment type="similarity">
    <text evidence="2 6">Belongs to the peroxisomal membrane protein PXMP2/4 family.</text>
</comment>
<comment type="caution">
    <text evidence="8">The sequence shown here is derived from an EMBL/GenBank/DDBJ whole genome shotgun (WGS) entry which is preliminary data.</text>
</comment>
<feature type="compositionally biased region" description="Low complexity" evidence="7">
    <location>
        <begin position="229"/>
        <end position="253"/>
    </location>
</feature>
<proteinExistence type="inferred from homology"/>
<evidence type="ECO:0000313" key="9">
    <source>
        <dbReference type="Proteomes" id="UP000241890"/>
    </source>
</evidence>
<evidence type="ECO:0000256" key="1">
    <source>
        <dbReference type="ARBA" id="ARBA00004141"/>
    </source>
</evidence>
<dbReference type="GO" id="GO:0005737">
    <property type="term" value="C:cytoplasm"/>
    <property type="evidence" value="ECO:0007669"/>
    <property type="project" value="TreeGrafter"/>
</dbReference>
<reference evidence="8 9" key="1">
    <citation type="submission" date="2017-12" db="EMBL/GenBank/DDBJ databases">
        <title>Sequencing, de novo assembly and annotation of complete genome of a new Thraustochytrid species, strain FCC1311.</title>
        <authorList>
            <person name="Sedici K."/>
            <person name="Godart F."/>
            <person name="Aiese Cigliano R."/>
            <person name="Sanseverino W."/>
            <person name="Barakat M."/>
            <person name="Ortet P."/>
            <person name="Marechal E."/>
            <person name="Cagnac O."/>
            <person name="Amato A."/>
        </authorList>
    </citation>
    <scope>NUCLEOTIDE SEQUENCE [LARGE SCALE GENOMIC DNA]</scope>
</reference>
<dbReference type="InParanoid" id="A0A2R5GH25"/>
<gene>
    <name evidence="8" type="ORF">FCC1311_064262</name>
</gene>
<dbReference type="GO" id="GO:0016020">
    <property type="term" value="C:membrane"/>
    <property type="evidence" value="ECO:0007669"/>
    <property type="project" value="UniProtKB-SubCell"/>
</dbReference>
<evidence type="ECO:0000256" key="4">
    <source>
        <dbReference type="ARBA" id="ARBA00022989"/>
    </source>
</evidence>
<evidence type="ECO:0000256" key="5">
    <source>
        <dbReference type="ARBA" id="ARBA00023136"/>
    </source>
</evidence>
<name>A0A2R5GH25_9STRA</name>
<dbReference type="AlphaFoldDB" id="A0A2R5GH25"/>
<evidence type="ECO:0000256" key="2">
    <source>
        <dbReference type="ARBA" id="ARBA00006824"/>
    </source>
</evidence>
<evidence type="ECO:0000256" key="7">
    <source>
        <dbReference type="SAM" id="MobiDB-lite"/>
    </source>
</evidence>
<protein>
    <submittedName>
        <fullName evidence="8">Mpv17-like protein 2</fullName>
    </submittedName>
</protein>
<comment type="subcellular location">
    <subcellularLocation>
        <location evidence="1">Membrane</location>
        <topology evidence="1">Multi-pass membrane protein</topology>
    </subcellularLocation>
</comment>
<keyword evidence="4" id="KW-1133">Transmembrane helix</keyword>
<dbReference type="Pfam" id="PF04117">
    <property type="entry name" value="Mpv17_PMP22"/>
    <property type="match status" value="1"/>
</dbReference>
<evidence type="ECO:0000256" key="6">
    <source>
        <dbReference type="RuleBase" id="RU363053"/>
    </source>
</evidence>
<dbReference type="OrthoDB" id="430207at2759"/>